<organism evidence="1 2">
    <name type="scientific">Saitozyma podzolica</name>
    <dbReference type="NCBI Taxonomy" id="1890683"/>
    <lineage>
        <taxon>Eukaryota</taxon>
        <taxon>Fungi</taxon>
        <taxon>Dikarya</taxon>
        <taxon>Basidiomycota</taxon>
        <taxon>Agaricomycotina</taxon>
        <taxon>Tremellomycetes</taxon>
        <taxon>Tremellales</taxon>
        <taxon>Trimorphomycetaceae</taxon>
        <taxon>Saitozyma</taxon>
    </lineage>
</organism>
<reference evidence="1 2" key="1">
    <citation type="submission" date="2018-11" db="EMBL/GenBank/DDBJ databases">
        <title>Genome sequence of Saitozyma podzolica DSM 27192.</title>
        <authorList>
            <person name="Aliyu H."/>
            <person name="Gorte O."/>
            <person name="Ochsenreither K."/>
        </authorList>
    </citation>
    <scope>NUCLEOTIDE SEQUENCE [LARGE SCALE GENOMIC DNA]</scope>
    <source>
        <strain evidence="1 2">DSM 27192</strain>
    </source>
</reference>
<accession>A0A427XVQ0</accession>
<dbReference type="GO" id="GO:0004534">
    <property type="term" value="F:5'-3' RNA exonuclease activity"/>
    <property type="evidence" value="ECO:0007669"/>
    <property type="project" value="TreeGrafter"/>
</dbReference>
<dbReference type="EMBL" id="RSCD01000026">
    <property type="protein sequence ID" value="RSH82910.1"/>
    <property type="molecule type" value="Genomic_DNA"/>
</dbReference>
<evidence type="ECO:0000313" key="1">
    <source>
        <dbReference type="EMBL" id="RSH82910.1"/>
    </source>
</evidence>
<dbReference type="Gene3D" id="3.20.20.140">
    <property type="entry name" value="Metal-dependent hydrolases"/>
    <property type="match status" value="1"/>
</dbReference>
<dbReference type="GO" id="GO:0035312">
    <property type="term" value="F:5'-3' DNA exonuclease activity"/>
    <property type="evidence" value="ECO:0007669"/>
    <property type="project" value="TreeGrafter"/>
</dbReference>
<dbReference type="AlphaFoldDB" id="A0A427XVQ0"/>
<gene>
    <name evidence="1" type="ORF">EHS25_005900</name>
</gene>
<dbReference type="OrthoDB" id="16564at2759"/>
<dbReference type="PANTHER" id="PTHR42924">
    <property type="entry name" value="EXONUCLEASE"/>
    <property type="match status" value="1"/>
</dbReference>
<proteinExistence type="predicted"/>
<sequence>MLSQDSRNVVHDGTASSADDLTQRLIPFEVPVGTTSIRITYTYSGRGDGNAIDLGLLGVEKQFRGYSGGSKTEVTVATDQATPGYIAGLLAPGEWYVLLGIYTIVPAASPASYRVEITLDDGPLPVFHSTPAPVRADFTGSTIRRPANKRELDFIFSTEHNTFSSNLIWGNYVPRGFLVGRGIEVTTIGGHWNALGLLPDQYISPSVNDTNIDASLVAAVEEVHKSDGFAIINHPFAECKCCGWTYSFHEHMDGVEVWNGPWKRHPEDQSNIKAVDKWDELLRAGTVFVATGGSDIHEPRFEIAEPCTKVLAEEVSVYSIIRGLRRGAAYLTQHPHYEMEFELRSDAERAGIGGWLTAAGNVTARVRLTGFPSCELRVITETGIIHSSSETQLELPVRARYVRLEVRSEEDDMLGLTNPIWVVRP</sequence>
<comment type="caution">
    <text evidence="1">The sequence shown here is derived from an EMBL/GenBank/DDBJ whole genome shotgun (WGS) entry which is preliminary data.</text>
</comment>
<keyword evidence="2" id="KW-1185">Reference proteome</keyword>
<dbReference type="InterPro" id="IPR052018">
    <property type="entry name" value="PHP_domain"/>
</dbReference>
<protein>
    <recommendedName>
        <fullName evidence="3">DUF3604 domain-containing protein</fullName>
    </recommendedName>
</protein>
<dbReference type="NCBIfam" id="NF038032">
    <property type="entry name" value="CehA_McbA_metalo"/>
    <property type="match status" value="1"/>
</dbReference>
<name>A0A427XVQ0_9TREE</name>
<evidence type="ECO:0008006" key="3">
    <source>
        <dbReference type="Google" id="ProtNLM"/>
    </source>
</evidence>
<dbReference type="SUPFAM" id="SSF89550">
    <property type="entry name" value="PHP domain-like"/>
    <property type="match status" value="1"/>
</dbReference>
<dbReference type="InterPro" id="IPR016195">
    <property type="entry name" value="Pol/histidinol_Pase-like"/>
</dbReference>
<dbReference type="Proteomes" id="UP000279259">
    <property type="component" value="Unassembled WGS sequence"/>
</dbReference>
<dbReference type="PANTHER" id="PTHR42924:SF3">
    <property type="entry name" value="POLYMERASE_HISTIDINOL PHOSPHATASE N-TERMINAL DOMAIN-CONTAINING PROTEIN"/>
    <property type="match status" value="1"/>
</dbReference>
<evidence type="ECO:0000313" key="2">
    <source>
        <dbReference type="Proteomes" id="UP000279259"/>
    </source>
</evidence>